<organism evidence="1 2">
    <name type="scientific">Chiloscyllium punctatum</name>
    <name type="common">Brownbanded bambooshark</name>
    <name type="synonym">Hemiscyllium punctatum</name>
    <dbReference type="NCBI Taxonomy" id="137246"/>
    <lineage>
        <taxon>Eukaryota</taxon>
        <taxon>Metazoa</taxon>
        <taxon>Chordata</taxon>
        <taxon>Craniata</taxon>
        <taxon>Vertebrata</taxon>
        <taxon>Chondrichthyes</taxon>
        <taxon>Elasmobranchii</taxon>
        <taxon>Galeomorphii</taxon>
        <taxon>Galeoidea</taxon>
        <taxon>Orectolobiformes</taxon>
        <taxon>Hemiscylliidae</taxon>
        <taxon>Chiloscyllium</taxon>
    </lineage>
</organism>
<sequence>KLRRDHQRALADIAGRRLRAQRRAEIVVGIAQHAVQHQHRAGDVGQRIGPVGRKIKRKRRVADGDAPARDLLDRLHVALGLRRRGQRDRCVCCRQGEQRQCRKPAPMMHVQLRCAASPAGSCRVRRRFTREFSESFRIAPHAARRPRLFAARIGRIRRPNRSASSSCR</sequence>
<keyword evidence="2" id="KW-1185">Reference proteome</keyword>
<evidence type="ECO:0000313" key="2">
    <source>
        <dbReference type="Proteomes" id="UP000287033"/>
    </source>
</evidence>
<comment type="caution">
    <text evidence="1">The sequence shown here is derived from an EMBL/GenBank/DDBJ whole genome shotgun (WGS) entry which is preliminary data.</text>
</comment>
<reference evidence="1 2" key="1">
    <citation type="journal article" date="2018" name="Nat. Ecol. Evol.">
        <title>Shark genomes provide insights into elasmobranch evolution and the origin of vertebrates.</title>
        <authorList>
            <person name="Hara Y"/>
            <person name="Yamaguchi K"/>
            <person name="Onimaru K"/>
            <person name="Kadota M"/>
            <person name="Koyanagi M"/>
            <person name="Keeley SD"/>
            <person name="Tatsumi K"/>
            <person name="Tanaka K"/>
            <person name="Motone F"/>
            <person name="Kageyama Y"/>
            <person name="Nozu R"/>
            <person name="Adachi N"/>
            <person name="Nishimura O"/>
            <person name="Nakagawa R"/>
            <person name="Tanegashima C"/>
            <person name="Kiyatake I"/>
            <person name="Matsumoto R"/>
            <person name="Murakumo K"/>
            <person name="Nishida K"/>
            <person name="Terakita A"/>
            <person name="Kuratani S"/>
            <person name="Sato K"/>
            <person name="Hyodo S Kuraku.S."/>
        </authorList>
    </citation>
    <scope>NUCLEOTIDE SEQUENCE [LARGE SCALE GENOMIC DNA]</scope>
</reference>
<dbReference type="Proteomes" id="UP000287033">
    <property type="component" value="Unassembled WGS sequence"/>
</dbReference>
<name>A0A401U0F2_CHIPU</name>
<dbReference type="AlphaFoldDB" id="A0A401U0F2"/>
<dbReference type="EMBL" id="BEZZ01247535">
    <property type="protein sequence ID" value="GCC48371.1"/>
    <property type="molecule type" value="Genomic_DNA"/>
</dbReference>
<evidence type="ECO:0000313" key="1">
    <source>
        <dbReference type="EMBL" id="GCC48371.1"/>
    </source>
</evidence>
<proteinExistence type="predicted"/>
<protein>
    <submittedName>
        <fullName evidence="1">Uncharacterized protein</fullName>
    </submittedName>
</protein>
<gene>
    <name evidence="1" type="ORF">chiPu_0032855</name>
</gene>
<feature type="non-terminal residue" evidence="1">
    <location>
        <position position="1"/>
    </location>
</feature>
<accession>A0A401U0F2</accession>